<dbReference type="eggNOG" id="COG1846">
    <property type="taxonomic scope" value="Bacteria"/>
</dbReference>
<dbReference type="RefSeq" id="WP_034899536.1">
    <property type="nucleotide sequence ID" value="NZ_JRUQ01000104.1"/>
</dbReference>
<comment type="caution">
    <text evidence="1">The sequence shown here is derived from an EMBL/GenBank/DDBJ whole genome shotgun (WGS) entry which is preliminary data.</text>
</comment>
<gene>
    <name evidence="1" type="ORF">NG99_26120</name>
</gene>
<dbReference type="AlphaFoldDB" id="A0A0A3YHP4"/>
<reference evidence="1 2" key="1">
    <citation type="submission" date="2014-10" db="EMBL/GenBank/DDBJ databases">
        <title>Genome sequence of Erwinia typographi M043b.</title>
        <authorList>
            <person name="Chan K.-G."/>
            <person name="Tan W.-S."/>
        </authorList>
    </citation>
    <scope>NUCLEOTIDE SEQUENCE [LARGE SCALE GENOMIC DNA]</scope>
    <source>
        <strain evidence="1 2">M043b</strain>
    </source>
</reference>
<protein>
    <submittedName>
        <fullName evidence="1">Molybdopterin-guanine dinucleotide biosynthesis protein MobC</fullName>
    </submittedName>
</protein>
<accession>A0A0A3YHP4</accession>
<proteinExistence type="predicted"/>
<organism evidence="1 2">
    <name type="scientific">Erwinia typographi</name>
    <dbReference type="NCBI Taxonomy" id="371042"/>
    <lineage>
        <taxon>Bacteria</taxon>
        <taxon>Pseudomonadati</taxon>
        <taxon>Pseudomonadota</taxon>
        <taxon>Gammaproteobacteria</taxon>
        <taxon>Enterobacterales</taxon>
        <taxon>Erwiniaceae</taxon>
        <taxon>Erwinia</taxon>
    </lineage>
</organism>
<dbReference type="NCBIfam" id="NF041423">
    <property type="entry name" value="MobC_subf"/>
    <property type="match status" value="1"/>
</dbReference>
<evidence type="ECO:0000313" key="1">
    <source>
        <dbReference type="EMBL" id="KGT86302.1"/>
    </source>
</evidence>
<dbReference type="OrthoDB" id="9152473at2"/>
<name>A0A0A3YHP4_9GAMM</name>
<sequence>MLMTDDSARKTRNNEKITQLLNFLKEETWSDLATMKQLFQYQADRPLHRLLEKVEGMGLIQKHVFKSRLGNLALWGITQDGIAVVINPDDKVFPSRFEPSKLKGWNIDHHLDNQLVRLILEQKGATDWINGDRSNFLSRFNVRHRPDGLITLPNGRQIAIETERSLKTKARYQQIIASHLKARTESQWFYVFYIVPDDQKKRALLLLFDTIKHVIENNQHVTLEAKHRNVFRFYTMDELKRLELTNYA</sequence>
<dbReference type="EMBL" id="JRUQ01000104">
    <property type="protein sequence ID" value="KGT86302.1"/>
    <property type="molecule type" value="Genomic_DNA"/>
</dbReference>
<evidence type="ECO:0000313" key="2">
    <source>
        <dbReference type="Proteomes" id="UP000030351"/>
    </source>
</evidence>
<dbReference type="Proteomes" id="UP000030351">
    <property type="component" value="Unassembled WGS sequence"/>
</dbReference>
<keyword evidence="2" id="KW-1185">Reference proteome</keyword>